<reference evidence="3" key="3">
    <citation type="submission" date="2015-06" db="UniProtKB">
        <authorList>
            <consortium name="EnsemblMetazoa"/>
        </authorList>
    </citation>
    <scope>IDENTIFICATION</scope>
</reference>
<sequence>MEQLAEFVSQSFESKRKLSIANIVYKWQTTSNDFNNSNNTTHKNHNNLNEQLMSNKIKTANHVRYSKNNNADNNINDIEDNYISDHSIQSTEEKNLKINTKLKKDRYERGGVHGDKVNPSKSSINTNNDVNKVRDISSNENNNSNKTTNDYHGTFNKNIHTIKNTSYSFKSSSNNSKFDIDVIDNGDDKDDYDDDKSTNDEDDDDYYDGEHYLHDAIKKEIIGTTTLNNTDSNITNNDNSNSSCHFRNNYNNYIKNSKHISNNNNNNNNSYCSSDTQMNEKDCYKNLKQQFREVGERRKQYSIHHYRDACYKVSTFDDHSDGDDDDDDKNIDVDVDDKNAVQQNISTLNSNSRSSFVLDLVPQGGNYEENNTGRHNDHDKSDEKSGDRNHNVSSNDDNETRGIKCIVEASPGDQPVDIIANGELVDNDACEINKHLHCKNILLNTSVQEENEYEKTQVFESEADSNETEKQKLMRVLPQNNPTKRIDNDETHDANVEQQHVASRDQHPQPTNNKQETHDSEPTNAHKRKFIHHVLDVENLIGTKHASEFMTFAAFAFALESLFKKSMKTVSSLYFVKHFGF</sequence>
<dbReference type="KEGG" id="hro:HELRODRAFT_162353"/>
<evidence type="ECO:0000313" key="3">
    <source>
        <dbReference type="EnsemblMetazoa" id="HelroP162353"/>
    </source>
</evidence>
<accession>T1ESJ7</accession>
<dbReference type="EnsemblMetazoa" id="HelroT162353">
    <property type="protein sequence ID" value="HelroP162353"/>
    <property type="gene ID" value="HelroG162353"/>
</dbReference>
<protein>
    <submittedName>
        <fullName evidence="2 3">Uncharacterized protein</fullName>
    </submittedName>
</protein>
<dbReference type="HOGENOM" id="CLU_469533_0_0_1"/>
<dbReference type="AlphaFoldDB" id="T1ESJ7"/>
<name>T1ESJ7_HELRO</name>
<reference evidence="2 4" key="2">
    <citation type="journal article" date="2013" name="Nature">
        <title>Insights into bilaterian evolution from three spiralian genomes.</title>
        <authorList>
            <person name="Simakov O."/>
            <person name="Marletaz F."/>
            <person name="Cho S.J."/>
            <person name="Edsinger-Gonzales E."/>
            <person name="Havlak P."/>
            <person name="Hellsten U."/>
            <person name="Kuo D.H."/>
            <person name="Larsson T."/>
            <person name="Lv J."/>
            <person name="Arendt D."/>
            <person name="Savage R."/>
            <person name="Osoegawa K."/>
            <person name="de Jong P."/>
            <person name="Grimwood J."/>
            <person name="Chapman J.A."/>
            <person name="Shapiro H."/>
            <person name="Aerts A."/>
            <person name="Otillar R.P."/>
            <person name="Terry A.Y."/>
            <person name="Boore J.L."/>
            <person name="Grigoriev I.V."/>
            <person name="Lindberg D.R."/>
            <person name="Seaver E.C."/>
            <person name="Weisblat D.A."/>
            <person name="Putnam N.H."/>
            <person name="Rokhsar D.S."/>
        </authorList>
    </citation>
    <scope>NUCLEOTIDE SEQUENCE</scope>
</reference>
<feature type="region of interest" description="Disordered" evidence="1">
    <location>
        <begin position="107"/>
        <end position="152"/>
    </location>
</feature>
<reference evidence="4" key="1">
    <citation type="submission" date="2012-12" db="EMBL/GenBank/DDBJ databases">
        <authorList>
            <person name="Hellsten U."/>
            <person name="Grimwood J."/>
            <person name="Chapman J.A."/>
            <person name="Shapiro H."/>
            <person name="Aerts A."/>
            <person name="Otillar R.P."/>
            <person name="Terry A.Y."/>
            <person name="Boore J.L."/>
            <person name="Simakov O."/>
            <person name="Marletaz F."/>
            <person name="Cho S.-J."/>
            <person name="Edsinger-Gonzales E."/>
            <person name="Havlak P."/>
            <person name="Kuo D.-H."/>
            <person name="Larsson T."/>
            <person name="Lv J."/>
            <person name="Arendt D."/>
            <person name="Savage R."/>
            <person name="Osoegawa K."/>
            <person name="de Jong P."/>
            <person name="Lindberg D.R."/>
            <person name="Seaver E.C."/>
            <person name="Weisblat D.A."/>
            <person name="Putnam N.H."/>
            <person name="Grigoriev I.V."/>
            <person name="Rokhsar D.S."/>
        </authorList>
    </citation>
    <scope>NUCLEOTIDE SEQUENCE</scope>
</reference>
<dbReference type="Proteomes" id="UP000015101">
    <property type="component" value="Unassembled WGS sequence"/>
</dbReference>
<evidence type="ECO:0000313" key="2">
    <source>
        <dbReference type="EMBL" id="ESN98888.1"/>
    </source>
</evidence>
<feature type="compositionally biased region" description="Basic and acidic residues" evidence="1">
    <location>
        <begin position="107"/>
        <end position="118"/>
    </location>
</feature>
<dbReference type="EMBL" id="KB097143">
    <property type="protein sequence ID" value="ESN98888.1"/>
    <property type="molecule type" value="Genomic_DNA"/>
</dbReference>
<dbReference type="RefSeq" id="XP_009022831.1">
    <property type="nucleotide sequence ID" value="XM_009024583.1"/>
</dbReference>
<dbReference type="GeneID" id="20199547"/>
<feature type="compositionally biased region" description="Polar residues" evidence="1">
    <location>
        <begin position="119"/>
        <end position="130"/>
    </location>
</feature>
<feature type="compositionally biased region" description="Basic and acidic residues" evidence="1">
    <location>
        <begin position="484"/>
        <end position="495"/>
    </location>
</feature>
<dbReference type="EMBL" id="AMQM01001073">
    <property type="status" value="NOT_ANNOTATED_CDS"/>
    <property type="molecule type" value="Genomic_DNA"/>
</dbReference>
<feature type="compositionally biased region" description="Low complexity" evidence="1">
    <location>
        <begin position="167"/>
        <end position="177"/>
    </location>
</feature>
<dbReference type="InParanoid" id="T1ESJ7"/>
<feature type="region of interest" description="Disordered" evidence="1">
    <location>
        <begin position="362"/>
        <end position="402"/>
    </location>
</feature>
<gene>
    <name evidence="3" type="primary">20199547</name>
    <name evidence="2" type="ORF">HELRODRAFT_162353</name>
</gene>
<keyword evidence="4" id="KW-1185">Reference proteome</keyword>
<feature type="region of interest" description="Disordered" evidence="1">
    <location>
        <begin position="454"/>
        <end position="525"/>
    </location>
</feature>
<feature type="compositionally biased region" description="Acidic residues" evidence="1">
    <location>
        <begin position="181"/>
        <end position="207"/>
    </location>
</feature>
<feature type="compositionally biased region" description="Basic and acidic residues" evidence="1">
    <location>
        <begin position="371"/>
        <end position="390"/>
    </location>
</feature>
<dbReference type="CTD" id="20199547"/>
<feature type="region of interest" description="Disordered" evidence="1">
    <location>
        <begin position="167"/>
        <end position="208"/>
    </location>
</feature>
<evidence type="ECO:0000313" key="4">
    <source>
        <dbReference type="Proteomes" id="UP000015101"/>
    </source>
</evidence>
<evidence type="ECO:0000256" key="1">
    <source>
        <dbReference type="SAM" id="MobiDB-lite"/>
    </source>
</evidence>
<proteinExistence type="predicted"/>
<organism evidence="3 4">
    <name type="scientific">Helobdella robusta</name>
    <name type="common">Californian leech</name>
    <dbReference type="NCBI Taxonomy" id="6412"/>
    <lineage>
        <taxon>Eukaryota</taxon>
        <taxon>Metazoa</taxon>
        <taxon>Spiralia</taxon>
        <taxon>Lophotrochozoa</taxon>
        <taxon>Annelida</taxon>
        <taxon>Clitellata</taxon>
        <taxon>Hirudinea</taxon>
        <taxon>Rhynchobdellida</taxon>
        <taxon>Glossiphoniidae</taxon>
        <taxon>Helobdella</taxon>
    </lineage>
</organism>